<comment type="caution">
    <text evidence="2">The sequence shown here is derived from an EMBL/GenBank/DDBJ whole genome shotgun (WGS) entry which is preliminary data.</text>
</comment>
<evidence type="ECO:0000313" key="3">
    <source>
        <dbReference type="Proteomes" id="UP000282574"/>
    </source>
</evidence>
<proteinExistence type="predicted"/>
<reference evidence="2 3" key="1">
    <citation type="journal article" date="2019" name="Genome Biol. Evol.">
        <title>Day and night: Metabolic profiles and evolutionary relationships of six axenic non-marine cyanobacteria.</title>
        <authorList>
            <person name="Will S.E."/>
            <person name="Henke P."/>
            <person name="Boedeker C."/>
            <person name="Huang S."/>
            <person name="Brinkmann H."/>
            <person name="Rohde M."/>
            <person name="Jarek M."/>
            <person name="Friedl T."/>
            <person name="Seufert S."/>
            <person name="Schumacher M."/>
            <person name="Overmann J."/>
            <person name="Neumann-Schaal M."/>
            <person name="Petersen J."/>
        </authorList>
    </citation>
    <scope>NUCLEOTIDE SEQUENCE [LARGE SCALE GENOMIC DNA]</scope>
    <source>
        <strain evidence="2 3">SAG 39.79</strain>
    </source>
</reference>
<feature type="region of interest" description="Disordered" evidence="1">
    <location>
        <begin position="115"/>
        <end position="145"/>
    </location>
</feature>
<dbReference type="AlphaFoldDB" id="A0AB37U8Z6"/>
<feature type="region of interest" description="Disordered" evidence="1">
    <location>
        <begin position="1"/>
        <end position="21"/>
    </location>
</feature>
<protein>
    <submittedName>
        <fullName evidence="2">Uncharacterized protein</fullName>
    </submittedName>
</protein>
<evidence type="ECO:0000256" key="1">
    <source>
        <dbReference type="SAM" id="MobiDB-lite"/>
    </source>
</evidence>
<evidence type="ECO:0000313" key="2">
    <source>
        <dbReference type="EMBL" id="RUT00461.1"/>
    </source>
</evidence>
<feature type="compositionally biased region" description="Low complexity" evidence="1">
    <location>
        <begin position="1"/>
        <end position="10"/>
    </location>
</feature>
<gene>
    <name evidence="2" type="ORF">DSM107010_67980</name>
</gene>
<feature type="compositionally biased region" description="Basic residues" evidence="1">
    <location>
        <begin position="11"/>
        <end position="21"/>
    </location>
</feature>
<feature type="compositionally biased region" description="Acidic residues" evidence="1">
    <location>
        <begin position="123"/>
        <end position="145"/>
    </location>
</feature>
<keyword evidence="3" id="KW-1185">Reference proteome</keyword>
<sequence length="145" mass="16774">MATATATTTRKSAKSTKQRKHTPALELVIPYQEKIRLMVLEVVREEAGRELSAAARFSNQDFDWEEFNAQFRKDYGATSLKELMRYARIKFGLNSLDEIRERRVQHKQRRRERIANAGGFADLSDEDAGYSLEMEDLEGDDIELE</sequence>
<accession>A0AB37U8Z6</accession>
<organism evidence="2 3">
    <name type="scientific">Chroococcidiopsis cubana SAG 39.79</name>
    <dbReference type="NCBI Taxonomy" id="388085"/>
    <lineage>
        <taxon>Bacteria</taxon>
        <taxon>Bacillati</taxon>
        <taxon>Cyanobacteriota</taxon>
        <taxon>Cyanophyceae</taxon>
        <taxon>Chroococcidiopsidales</taxon>
        <taxon>Chroococcidiopsidaceae</taxon>
        <taxon>Chroococcidiopsis</taxon>
    </lineage>
</organism>
<dbReference type="EMBL" id="RSCK01000147">
    <property type="protein sequence ID" value="RUT00461.1"/>
    <property type="molecule type" value="Genomic_DNA"/>
</dbReference>
<name>A0AB37U8Z6_9CYAN</name>
<dbReference type="Proteomes" id="UP000282574">
    <property type="component" value="Unassembled WGS sequence"/>
</dbReference>